<dbReference type="Proteomes" id="UP000004105">
    <property type="component" value="Unassembled WGS sequence"/>
</dbReference>
<accession>F2BB13</accession>
<reference evidence="1 2" key="1">
    <citation type="submission" date="2011-02" db="EMBL/GenBank/DDBJ databases">
        <authorList>
            <person name="Muzny D."/>
            <person name="Qin X."/>
            <person name="Deng J."/>
            <person name="Jiang H."/>
            <person name="Liu Y."/>
            <person name="Qu J."/>
            <person name="Song X.-Z."/>
            <person name="Zhang L."/>
            <person name="Thornton R."/>
            <person name="Coyle M."/>
            <person name="Francisco L."/>
            <person name="Jackson L."/>
            <person name="Javaid M."/>
            <person name="Korchina V."/>
            <person name="Kovar C."/>
            <person name="Mata R."/>
            <person name="Mathew T."/>
            <person name="Ngo R."/>
            <person name="Nguyen L."/>
            <person name="Nguyen N."/>
            <person name="Okwuonu G."/>
            <person name="Ongeri F."/>
            <person name="Pham C."/>
            <person name="Simmons D."/>
            <person name="Wilczek-Boney K."/>
            <person name="Hale W."/>
            <person name="Jakkamsetti A."/>
            <person name="Pham P."/>
            <person name="Ruth R."/>
            <person name="San Lucas F."/>
            <person name="Warren J."/>
            <person name="Zhang J."/>
            <person name="Zhao Z."/>
            <person name="Zhou C."/>
            <person name="Zhu D."/>
            <person name="Lee S."/>
            <person name="Bess C."/>
            <person name="Blankenburg K."/>
            <person name="Forbes L."/>
            <person name="Fu Q."/>
            <person name="Gubbala S."/>
            <person name="Hirani K."/>
            <person name="Jayaseelan J.C."/>
            <person name="Lara F."/>
            <person name="Munidasa M."/>
            <person name="Palculict T."/>
            <person name="Patil S."/>
            <person name="Pu L.-L."/>
            <person name="Saada N."/>
            <person name="Tang L."/>
            <person name="Weissenberger G."/>
            <person name="Zhu Y."/>
            <person name="Hemphill L."/>
            <person name="Shang Y."/>
            <person name="Youmans B."/>
            <person name="Ayvaz T."/>
            <person name="Ross M."/>
            <person name="Santibanez J."/>
            <person name="Aqrawi P."/>
            <person name="Gross S."/>
            <person name="Joshi V."/>
            <person name="Fowler G."/>
            <person name="Nazareth L."/>
            <person name="Reid J."/>
            <person name="Worley K."/>
            <person name="Petrosino J."/>
            <person name="Highlander S."/>
            <person name="Gibbs R."/>
        </authorList>
    </citation>
    <scope>NUCLEOTIDE SEQUENCE [LARGE SCALE GENOMIC DNA]</scope>
    <source>
        <strain evidence="1 2">ATCC BAA-1200</strain>
    </source>
</reference>
<dbReference type="HOGENOM" id="CLU_2634401_0_0_4"/>
<proteinExistence type="predicted"/>
<keyword evidence="2" id="KW-1185">Reference proteome</keyword>
<comment type="caution">
    <text evidence="1">The sequence shown here is derived from an EMBL/GenBank/DDBJ whole genome shotgun (WGS) entry which is preliminary data.</text>
</comment>
<name>F2BB13_9NEIS</name>
<protein>
    <submittedName>
        <fullName evidence="1">Uncharacterized protein</fullName>
    </submittedName>
</protein>
<sequence length="77" mass="8585">MLPRGRRSSGRAAYHEAAAKAASHAASWAKVQPKQLADGAARPRRERRRVAALRVKTAAVRMRYRFILSACLCLRVL</sequence>
<organism evidence="1 2">
    <name type="scientific">Neisseria bacilliformis ATCC BAA-1200</name>
    <dbReference type="NCBI Taxonomy" id="888742"/>
    <lineage>
        <taxon>Bacteria</taxon>
        <taxon>Pseudomonadati</taxon>
        <taxon>Pseudomonadota</taxon>
        <taxon>Betaproteobacteria</taxon>
        <taxon>Neisseriales</taxon>
        <taxon>Neisseriaceae</taxon>
        <taxon>Neisseria</taxon>
    </lineage>
</organism>
<dbReference type="AlphaFoldDB" id="F2BB13"/>
<evidence type="ECO:0000313" key="1">
    <source>
        <dbReference type="EMBL" id="EGF11367.1"/>
    </source>
</evidence>
<gene>
    <name evidence="1" type="ORF">HMPREF9123_0917</name>
</gene>
<evidence type="ECO:0000313" key="2">
    <source>
        <dbReference type="Proteomes" id="UP000004105"/>
    </source>
</evidence>
<dbReference type="EMBL" id="AFAY01000019">
    <property type="protein sequence ID" value="EGF11367.1"/>
    <property type="molecule type" value="Genomic_DNA"/>
</dbReference>